<name>A0A0J8BQW3_STRVR</name>
<protein>
    <recommendedName>
        <fullName evidence="1">Methyltransferase type 11 domain-containing protein</fullName>
    </recommendedName>
</protein>
<dbReference type="RefSeq" id="WP_048586545.1">
    <property type="nucleotide sequence ID" value="NZ_LFNT01000087.1"/>
</dbReference>
<dbReference type="AlphaFoldDB" id="A0A0J8BQW3"/>
<dbReference type="Pfam" id="PF08241">
    <property type="entry name" value="Methyltransf_11"/>
    <property type="match status" value="1"/>
</dbReference>
<dbReference type="Proteomes" id="UP000037432">
    <property type="component" value="Unassembled WGS sequence"/>
</dbReference>
<dbReference type="InterPro" id="IPR029063">
    <property type="entry name" value="SAM-dependent_MTases_sf"/>
</dbReference>
<dbReference type="EMBL" id="LFNT01000087">
    <property type="protein sequence ID" value="KMS67955.1"/>
    <property type="molecule type" value="Genomic_DNA"/>
</dbReference>
<dbReference type="GO" id="GO:0008757">
    <property type="term" value="F:S-adenosylmethionine-dependent methyltransferase activity"/>
    <property type="evidence" value="ECO:0007669"/>
    <property type="project" value="InterPro"/>
</dbReference>
<accession>A0A0J8BQW3</accession>
<dbReference type="PANTHER" id="PTHR43591">
    <property type="entry name" value="METHYLTRANSFERASE"/>
    <property type="match status" value="1"/>
</dbReference>
<dbReference type="Gene3D" id="3.40.50.150">
    <property type="entry name" value="Vaccinia Virus protein VP39"/>
    <property type="match status" value="1"/>
</dbReference>
<proteinExistence type="predicted"/>
<evidence type="ECO:0000313" key="3">
    <source>
        <dbReference type="Proteomes" id="UP000037432"/>
    </source>
</evidence>
<evidence type="ECO:0000259" key="1">
    <source>
        <dbReference type="Pfam" id="PF08241"/>
    </source>
</evidence>
<dbReference type="CDD" id="cd02440">
    <property type="entry name" value="AdoMet_MTases"/>
    <property type="match status" value="1"/>
</dbReference>
<dbReference type="PATRIC" id="fig|1938.3.peg.9498"/>
<comment type="caution">
    <text evidence="2">The sequence shown here is derived from an EMBL/GenBank/DDBJ whole genome shotgun (WGS) entry which is preliminary data.</text>
</comment>
<dbReference type="SUPFAM" id="SSF53335">
    <property type="entry name" value="S-adenosyl-L-methionine-dependent methyltransferases"/>
    <property type="match status" value="1"/>
</dbReference>
<dbReference type="OrthoDB" id="65624at2"/>
<reference evidence="2 3" key="1">
    <citation type="submission" date="2015-06" db="EMBL/GenBank/DDBJ databases">
        <authorList>
            <person name="Ju K.-S."/>
            <person name="Doroghazi J.R."/>
            <person name="Metcalf W.W."/>
        </authorList>
    </citation>
    <scope>NUCLEOTIDE SEQUENCE [LARGE SCALE GENOMIC DNA]</scope>
    <source>
        <strain evidence="2 3">NRRL 3414</strain>
    </source>
</reference>
<dbReference type="InterPro" id="IPR013216">
    <property type="entry name" value="Methyltransf_11"/>
</dbReference>
<sequence length="261" mass="28161">MSVENEYATLDPLETRIMTHRRFSERADDVEEAVYGHIREQLGTNLLDVGCGTGSFLRRLRAWGYSGELAGLDSSPAAVERVRSDGAATGVLGQATALPFEDGRFTTVTARHMLYHVSEPEAALREFARVAGPHGQVAVSVNHARTVPGVTELVERHLAAHALPSVSLAGSTDSERLPAMMAEVFPHVRSYSHDNALVFPDADALIRFAVAVLGVYGLSADSAAGRSVADGIRAEATVWFDANRGPWRDPKGYTICIGRFS</sequence>
<gene>
    <name evidence="2" type="ORF">ACM01_40855</name>
</gene>
<organism evidence="2 3">
    <name type="scientific">Streptomyces viridochromogenes</name>
    <dbReference type="NCBI Taxonomy" id="1938"/>
    <lineage>
        <taxon>Bacteria</taxon>
        <taxon>Bacillati</taxon>
        <taxon>Actinomycetota</taxon>
        <taxon>Actinomycetes</taxon>
        <taxon>Kitasatosporales</taxon>
        <taxon>Streptomycetaceae</taxon>
        <taxon>Streptomyces</taxon>
    </lineage>
</organism>
<feature type="domain" description="Methyltransferase type 11" evidence="1">
    <location>
        <begin position="47"/>
        <end position="138"/>
    </location>
</feature>
<evidence type="ECO:0000313" key="2">
    <source>
        <dbReference type="EMBL" id="KMS67955.1"/>
    </source>
</evidence>